<evidence type="ECO:0000256" key="7">
    <source>
        <dbReference type="SAM" id="MobiDB-lite"/>
    </source>
</evidence>
<evidence type="ECO:0000256" key="2">
    <source>
        <dbReference type="ARBA" id="ARBA00022448"/>
    </source>
</evidence>
<dbReference type="Gene3D" id="2.30.29.30">
    <property type="entry name" value="Pleckstrin-homology domain (PH domain)/Phosphotyrosine-binding domain (PTB)"/>
    <property type="match status" value="1"/>
</dbReference>
<dbReference type="PANTHER" id="PTHR10972:SF205">
    <property type="entry name" value="OXYSTEROL-BINDING PROTEIN 1"/>
    <property type="match status" value="1"/>
</dbReference>
<feature type="compositionally biased region" description="Polar residues" evidence="7">
    <location>
        <begin position="338"/>
        <end position="352"/>
    </location>
</feature>
<dbReference type="GO" id="GO:0005829">
    <property type="term" value="C:cytosol"/>
    <property type="evidence" value="ECO:0007669"/>
    <property type="project" value="TreeGrafter"/>
</dbReference>
<dbReference type="Gene3D" id="3.30.70.3490">
    <property type="match status" value="1"/>
</dbReference>
<reference evidence="9" key="2">
    <citation type="submission" date="2022-01" db="EMBL/GenBank/DDBJ databases">
        <authorList>
            <person name="Hirooka S."/>
            <person name="Miyagishima S.Y."/>
        </authorList>
    </citation>
    <scope>NUCLEOTIDE SEQUENCE</scope>
    <source>
        <strain evidence="9">NBRC 102759</strain>
    </source>
</reference>
<dbReference type="InterPro" id="IPR011993">
    <property type="entry name" value="PH-like_dom_sf"/>
</dbReference>
<evidence type="ECO:0000256" key="5">
    <source>
        <dbReference type="ARBA" id="ARBA00023121"/>
    </source>
</evidence>
<dbReference type="Pfam" id="PF01237">
    <property type="entry name" value="Oxysterol_BP"/>
    <property type="match status" value="1"/>
</dbReference>
<evidence type="ECO:0000313" key="9">
    <source>
        <dbReference type="EMBL" id="GJQ15537.1"/>
    </source>
</evidence>
<keyword evidence="10" id="KW-1185">Reference proteome</keyword>
<dbReference type="PROSITE" id="PS01013">
    <property type="entry name" value="OSBP"/>
    <property type="match status" value="1"/>
</dbReference>
<dbReference type="Pfam" id="PF00169">
    <property type="entry name" value="PH"/>
    <property type="match status" value="1"/>
</dbReference>
<feature type="region of interest" description="Disordered" evidence="7">
    <location>
        <begin position="338"/>
        <end position="357"/>
    </location>
</feature>
<evidence type="ECO:0000256" key="4">
    <source>
        <dbReference type="ARBA" id="ARBA00023055"/>
    </source>
</evidence>
<name>A0A9C7Q697_9RHOD</name>
<keyword evidence="2" id="KW-0813">Transport</keyword>
<proteinExistence type="inferred from homology"/>
<keyword evidence="5" id="KW-0446">Lipid-binding</keyword>
<keyword evidence="3" id="KW-0597">Phosphoprotein</keyword>
<evidence type="ECO:0000313" key="10">
    <source>
        <dbReference type="Proteomes" id="UP001061958"/>
    </source>
</evidence>
<keyword evidence="4" id="KW-0445">Lipid transport</keyword>
<dbReference type="InterPro" id="IPR018494">
    <property type="entry name" value="Oxysterol-bd_CS"/>
</dbReference>
<feature type="region of interest" description="Disordered" evidence="7">
    <location>
        <begin position="1"/>
        <end position="64"/>
    </location>
</feature>
<accession>A0A9C7Q697</accession>
<feature type="domain" description="PH" evidence="8">
    <location>
        <begin position="70"/>
        <end position="179"/>
    </location>
</feature>
<dbReference type="InterPro" id="IPR000648">
    <property type="entry name" value="Oxysterol-bd"/>
</dbReference>
<dbReference type="InterPro" id="IPR001849">
    <property type="entry name" value="PH_domain"/>
</dbReference>
<evidence type="ECO:0000256" key="1">
    <source>
        <dbReference type="ARBA" id="ARBA00008842"/>
    </source>
</evidence>
<dbReference type="Gene3D" id="2.40.160.120">
    <property type="match status" value="1"/>
</dbReference>
<sequence length="806" mass="92691">MFKLKKDIKLTRKKTETESIEKKRIGERRPSSAAPKTWPLESASSPTLPTDTPNDNSGKQASDNNFQESLNRKQGHLWKWTNYLKGWQRRLFILENGIVSYYEEKSPTLEITSTHIQTLLSTGKLVCRGKINLLMATIVPHDIDVCRFALDLGKTIYHLRGDSEEVREQWLSSLIRSQAFLQNLLKRRQSGLAIKLSSSSVDSSRQYGEGLHQNSLQNHLSLASTEEAMLPYEPLSEDISPRSDEMRELQRMKEGLLSELKRIQSKLEETTSINNTERLANLMIEIFGQEDFQNGTKAINGNEQSIVTTTKGFSDLISWGIYVLETTCDAGVDKHIHNPTTRQSSTQLTIPNSVDPPFDEDLDDKETELEFFDAETDDKNTELDAVTDYVSIDDRVSLPLKSSSSNRGYNVSFGQKTVLRRTKLPVHRGDVKRPSLWSVLKDAVGKDVSRISIPVTFNEPLSFLQRMAEDIEYSELLDRASETEDPFQRLLLVSVLAVSHYCSAQERIAKPFNPLLGETFELWLPEKNNLKFMSEQVSHHPPISASFATAGSEEKISWTYSAVHMVANKFWGKSIEVFPSGPVQVTIPRFGDYITYEKATTCVHNILIGRVWIDNYGEMVLKNHTTGDYAIIKLRKTGWLSDMKNFGEVRGIIYDRSGTVQKRMSGTWHDSLYEDLPNGKRQLLWKASKRPPSEDSGGYHFTSYAMFLNELTPDLETHIAPTDSRFRPDQRALENAQYKLASDEKFRLEEKQRAARKKREMNGENYYPSWFEQKWNHYLQRNEWTFNHQYWHHRESHDWSKCPDIF</sequence>
<comment type="caution">
    <text evidence="9">The sequence shown here is derived from an EMBL/GenBank/DDBJ whole genome shotgun (WGS) entry which is preliminary data.</text>
</comment>
<dbReference type="AlphaFoldDB" id="A0A9C7Q697"/>
<dbReference type="PANTHER" id="PTHR10972">
    <property type="entry name" value="OXYSTEROL-BINDING PROTEIN-RELATED"/>
    <property type="match status" value="1"/>
</dbReference>
<organism evidence="9 10">
    <name type="scientific">Galdieria partita</name>
    <dbReference type="NCBI Taxonomy" id="83374"/>
    <lineage>
        <taxon>Eukaryota</taxon>
        <taxon>Rhodophyta</taxon>
        <taxon>Bangiophyceae</taxon>
        <taxon>Galdieriales</taxon>
        <taxon>Galdieriaceae</taxon>
        <taxon>Galdieria</taxon>
    </lineage>
</organism>
<dbReference type="FunFam" id="2.40.160.120:FF:000001">
    <property type="entry name" value="Oxysterol-binding protein"/>
    <property type="match status" value="1"/>
</dbReference>
<dbReference type="GO" id="GO:0016020">
    <property type="term" value="C:membrane"/>
    <property type="evidence" value="ECO:0007669"/>
    <property type="project" value="TreeGrafter"/>
</dbReference>
<dbReference type="SUPFAM" id="SSF50729">
    <property type="entry name" value="PH domain-like"/>
    <property type="match status" value="1"/>
</dbReference>
<dbReference type="GO" id="GO:0120009">
    <property type="term" value="P:intermembrane lipid transfer"/>
    <property type="evidence" value="ECO:0007669"/>
    <property type="project" value="UniProtKB-ARBA"/>
</dbReference>
<gene>
    <name evidence="9" type="ORF">GpartN1_g7328.t1</name>
</gene>
<comment type="similarity">
    <text evidence="1 6">Belongs to the OSBP family.</text>
</comment>
<dbReference type="GO" id="GO:0032934">
    <property type="term" value="F:sterol binding"/>
    <property type="evidence" value="ECO:0007669"/>
    <property type="project" value="TreeGrafter"/>
</dbReference>
<protein>
    <recommendedName>
        <fullName evidence="8">PH domain-containing protein</fullName>
    </recommendedName>
</protein>
<dbReference type="EMBL" id="BQMJ01000070">
    <property type="protein sequence ID" value="GJQ15537.1"/>
    <property type="molecule type" value="Genomic_DNA"/>
</dbReference>
<evidence type="ECO:0000256" key="6">
    <source>
        <dbReference type="RuleBase" id="RU003844"/>
    </source>
</evidence>
<feature type="compositionally biased region" description="Polar residues" evidence="7">
    <location>
        <begin position="42"/>
        <end position="64"/>
    </location>
</feature>
<dbReference type="InterPro" id="IPR037239">
    <property type="entry name" value="OSBP_sf"/>
</dbReference>
<evidence type="ECO:0000256" key="3">
    <source>
        <dbReference type="ARBA" id="ARBA00022553"/>
    </source>
</evidence>
<dbReference type="SUPFAM" id="SSF144000">
    <property type="entry name" value="Oxysterol-binding protein-like"/>
    <property type="match status" value="1"/>
</dbReference>
<dbReference type="PROSITE" id="PS50003">
    <property type="entry name" value="PH_DOMAIN"/>
    <property type="match status" value="1"/>
</dbReference>
<dbReference type="Proteomes" id="UP001061958">
    <property type="component" value="Unassembled WGS sequence"/>
</dbReference>
<feature type="compositionally biased region" description="Basic and acidic residues" evidence="7">
    <location>
        <begin position="1"/>
        <end position="30"/>
    </location>
</feature>
<dbReference type="SMART" id="SM00233">
    <property type="entry name" value="PH"/>
    <property type="match status" value="1"/>
</dbReference>
<dbReference type="OrthoDB" id="1854502at2759"/>
<reference evidence="9" key="1">
    <citation type="journal article" date="2022" name="Proc. Natl. Acad. Sci. U.S.A.">
        <title>Life cycle and functional genomics of the unicellular red alga Galdieria for elucidating algal and plant evolution and industrial use.</title>
        <authorList>
            <person name="Hirooka S."/>
            <person name="Itabashi T."/>
            <person name="Ichinose T.M."/>
            <person name="Onuma R."/>
            <person name="Fujiwara T."/>
            <person name="Yamashita S."/>
            <person name="Jong L.W."/>
            <person name="Tomita R."/>
            <person name="Iwane A.H."/>
            <person name="Miyagishima S.Y."/>
        </authorList>
    </citation>
    <scope>NUCLEOTIDE SEQUENCE</scope>
    <source>
        <strain evidence="9">NBRC 102759</strain>
    </source>
</reference>
<evidence type="ECO:0000259" key="8">
    <source>
        <dbReference type="PROSITE" id="PS50003"/>
    </source>
</evidence>